<protein>
    <recommendedName>
        <fullName evidence="4">DUF1700 domain-containing protein</fullName>
    </recommendedName>
</protein>
<organism evidence="2 3">
    <name type="scientific">Halobacillus seohaensis</name>
    <dbReference type="NCBI Taxonomy" id="447421"/>
    <lineage>
        <taxon>Bacteria</taxon>
        <taxon>Bacillati</taxon>
        <taxon>Bacillota</taxon>
        <taxon>Bacilli</taxon>
        <taxon>Bacillales</taxon>
        <taxon>Bacillaceae</taxon>
        <taxon>Halobacillus</taxon>
    </lineage>
</organism>
<evidence type="ECO:0000313" key="2">
    <source>
        <dbReference type="EMBL" id="MFC7060658.1"/>
    </source>
</evidence>
<reference evidence="3" key="1">
    <citation type="journal article" date="2019" name="Int. J. Syst. Evol. Microbiol.">
        <title>The Global Catalogue of Microorganisms (GCM) 10K type strain sequencing project: providing services to taxonomists for standard genome sequencing and annotation.</title>
        <authorList>
            <consortium name="The Broad Institute Genomics Platform"/>
            <consortium name="The Broad Institute Genome Sequencing Center for Infectious Disease"/>
            <person name="Wu L."/>
            <person name="Ma J."/>
        </authorList>
    </citation>
    <scope>NUCLEOTIDE SEQUENCE [LARGE SCALE GENOMIC DNA]</scope>
    <source>
        <strain evidence="3">CGMCC 4.1621</strain>
    </source>
</reference>
<evidence type="ECO:0000256" key="1">
    <source>
        <dbReference type="SAM" id="Phobius"/>
    </source>
</evidence>
<evidence type="ECO:0008006" key="4">
    <source>
        <dbReference type="Google" id="ProtNLM"/>
    </source>
</evidence>
<accession>A0ABW2EET6</accession>
<feature type="transmembrane region" description="Helical" evidence="1">
    <location>
        <begin position="161"/>
        <end position="178"/>
    </location>
</feature>
<feature type="transmembrane region" description="Helical" evidence="1">
    <location>
        <begin position="109"/>
        <end position="131"/>
    </location>
</feature>
<proteinExistence type="predicted"/>
<feature type="transmembrane region" description="Helical" evidence="1">
    <location>
        <begin position="56"/>
        <end position="75"/>
    </location>
</feature>
<gene>
    <name evidence="2" type="ORF">ACFQIC_02080</name>
</gene>
<sequence>MDHRTEIIVKEIYYWKQNKLLPAEYCNFLLALYTEGEEITEEASTNRIESNNNPLVYGYVSVILMLVPFSFLVIYFTELGIILQTGLLSLFVGIAFIAYRYVFCYIKLYIHFSILILLFLLLLLTVHVAGYWGATNFIVYVLVGAHCIFWFLLGRLKQYRYLQALSLLVLVILGITIVL</sequence>
<evidence type="ECO:0000313" key="3">
    <source>
        <dbReference type="Proteomes" id="UP001596410"/>
    </source>
</evidence>
<comment type="caution">
    <text evidence="2">The sequence shown here is derived from an EMBL/GenBank/DDBJ whole genome shotgun (WGS) entry which is preliminary data.</text>
</comment>
<feature type="transmembrane region" description="Helical" evidence="1">
    <location>
        <begin position="137"/>
        <end position="154"/>
    </location>
</feature>
<keyword evidence="1" id="KW-1133">Transmembrane helix</keyword>
<dbReference type="Proteomes" id="UP001596410">
    <property type="component" value="Unassembled WGS sequence"/>
</dbReference>
<feature type="transmembrane region" description="Helical" evidence="1">
    <location>
        <begin position="81"/>
        <end position="102"/>
    </location>
</feature>
<dbReference type="EMBL" id="JBHSZV010000004">
    <property type="protein sequence ID" value="MFC7060658.1"/>
    <property type="molecule type" value="Genomic_DNA"/>
</dbReference>
<keyword evidence="1" id="KW-0472">Membrane</keyword>
<name>A0ABW2EET6_9BACI</name>
<keyword evidence="3" id="KW-1185">Reference proteome</keyword>
<dbReference type="RefSeq" id="WP_204706802.1">
    <property type="nucleotide sequence ID" value="NZ_JBHSZV010000004.1"/>
</dbReference>
<keyword evidence="1" id="KW-0812">Transmembrane</keyword>